<sequence>FDNGEDFYTSQATFITGDLTKEHVQQIADSMYNPLIQSAHIKSRKEFEQDHGMDIVIPRVKLQGIDKV</sequence>
<dbReference type="EMBL" id="JBFMIA010000398">
    <property type="protein sequence ID" value="MEW9503675.1"/>
    <property type="molecule type" value="Genomic_DNA"/>
</dbReference>
<keyword evidence="2" id="KW-1185">Reference proteome</keyword>
<accession>A0ABV3Q8I0</accession>
<evidence type="ECO:0000313" key="1">
    <source>
        <dbReference type="EMBL" id="MEW9503675.1"/>
    </source>
</evidence>
<organism evidence="1 2">
    <name type="scientific">Jeotgalibacillus marinus</name>
    <dbReference type="NCBI Taxonomy" id="86667"/>
    <lineage>
        <taxon>Bacteria</taxon>
        <taxon>Bacillati</taxon>
        <taxon>Bacillota</taxon>
        <taxon>Bacilli</taxon>
        <taxon>Bacillales</taxon>
        <taxon>Caryophanaceae</taxon>
        <taxon>Jeotgalibacillus</taxon>
    </lineage>
</organism>
<dbReference type="RefSeq" id="WP_367781132.1">
    <property type="nucleotide sequence ID" value="NZ_JBFMIA010000398.1"/>
</dbReference>
<gene>
    <name evidence="1" type="ORF">AB1471_18300</name>
</gene>
<comment type="caution">
    <text evidence="1">The sequence shown here is derived from an EMBL/GenBank/DDBJ whole genome shotgun (WGS) entry which is preliminary data.</text>
</comment>
<name>A0ABV3Q8I0_9BACL</name>
<feature type="non-terminal residue" evidence="1">
    <location>
        <position position="68"/>
    </location>
</feature>
<feature type="non-terminal residue" evidence="1">
    <location>
        <position position="1"/>
    </location>
</feature>
<dbReference type="Proteomes" id="UP001556040">
    <property type="component" value="Unassembled WGS sequence"/>
</dbReference>
<protein>
    <submittedName>
        <fullName evidence="1">Uncharacterized protein</fullName>
    </submittedName>
</protein>
<evidence type="ECO:0000313" key="2">
    <source>
        <dbReference type="Proteomes" id="UP001556040"/>
    </source>
</evidence>
<proteinExistence type="predicted"/>
<reference evidence="1 2" key="1">
    <citation type="journal article" date="1979" name="Int. J. Syst. Evol. Microbiol.">
        <title>Bacillus globisporus subsp. marinus subsp. nov.</title>
        <authorList>
            <person name="Liu H."/>
        </authorList>
    </citation>
    <scope>NUCLEOTIDE SEQUENCE [LARGE SCALE GENOMIC DNA]</scope>
    <source>
        <strain evidence="1 2">DSM 1297</strain>
    </source>
</reference>